<evidence type="ECO:0000313" key="2">
    <source>
        <dbReference type="Proteomes" id="UP000542776"/>
    </source>
</evidence>
<dbReference type="EMBL" id="JACIEK010000004">
    <property type="protein sequence ID" value="MBB3998365.1"/>
    <property type="molecule type" value="Genomic_DNA"/>
</dbReference>
<name>A0A7W6EBN9_9HYPH</name>
<proteinExistence type="predicted"/>
<dbReference type="AlphaFoldDB" id="A0A7W6EBN9"/>
<dbReference type="RefSeq" id="WP_183199893.1">
    <property type="nucleotide sequence ID" value="NZ_JACIEK010000004.1"/>
</dbReference>
<organism evidence="1 2">
    <name type="scientific">Aureimonas pseudogalii</name>
    <dbReference type="NCBI Taxonomy" id="1744844"/>
    <lineage>
        <taxon>Bacteria</taxon>
        <taxon>Pseudomonadati</taxon>
        <taxon>Pseudomonadota</taxon>
        <taxon>Alphaproteobacteria</taxon>
        <taxon>Hyphomicrobiales</taxon>
        <taxon>Aurantimonadaceae</taxon>
        <taxon>Aureimonas</taxon>
    </lineage>
</organism>
<gene>
    <name evidence="1" type="ORF">GGR04_002204</name>
</gene>
<reference evidence="1 2" key="1">
    <citation type="submission" date="2020-08" db="EMBL/GenBank/DDBJ databases">
        <title>Genomic Encyclopedia of Type Strains, Phase IV (KMG-IV): sequencing the most valuable type-strain genomes for metagenomic binning, comparative biology and taxonomic classification.</title>
        <authorList>
            <person name="Goeker M."/>
        </authorList>
    </citation>
    <scope>NUCLEOTIDE SEQUENCE [LARGE SCALE GENOMIC DNA]</scope>
    <source>
        <strain evidence="1 2">DSM 102238</strain>
    </source>
</reference>
<protein>
    <submittedName>
        <fullName evidence="1">Uncharacterized protein</fullName>
    </submittedName>
</protein>
<evidence type="ECO:0000313" key="1">
    <source>
        <dbReference type="EMBL" id="MBB3998365.1"/>
    </source>
</evidence>
<comment type="caution">
    <text evidence="1">The sequence shown here is derived from an EMBL/GenBank/DDBJ whole genome shotgun (WGS) entry which is preliminary data.</text>
</comment>
<sequence length="159" mass="17243">MAIDMARPLDVDPTVDHWSCNVLIEDGARLANFVTYGALDEQHLILQTASETSPGPRPIPSAVRIVTPGDIDPVRLQNAKLILPFARWRVSLDDRIRLLAVLDEEGSVTLAECLGILRHMSRPVAAAVAVVAALALAPAVDVDLDEPIGSRTRVIRREA</sequence>
<accession>A0A7W6EBN9</accession>
<dbReference type="Proteomes" id="UP000542776">
    <property type="component" value="Unassembled WGS sequence"/>
</dbReference>
<keyword evidence="2" id="KW-1185">Reference proteome</keyword>